<dbReference type="Pfam" id="PF00753">
    <property type="entry name" value="Lactamase_B"/>
    <property type="match status" value="1"/>
</dbReference>
<dbReference type="Gene3D" id="3.60.15.10">
    <property type="entry name" value="Ribonuclease Z/Hydroxyacylglutathione hydrolase-like"/>
    <property type="match status" value="1"/>
</dbReference>
<keyword evidence="4" id="KW-1185">Reference proteome</keyword>
<dbReference type="InterPro" id="IPR006311">
    <property type="entry name" value="TAT_signal"/>
</dbReference>
<dbReference type="GO" id="GO:0016787">
    <property type="term" value="F:hydrolase activity"/>
    <property type="evidence" value="ECO:0007669"/>
    <property type="project" value="UniProtKB-KW"/>
</dbReference>
<dbReference type="KEGG" id="ghl:GM160_09795"/>
<dbReference type="SUPFAM" id="SSF56281">
    <property type="entry name" value="Metallo-hydrolase/oxidoreductase"/>
    <property type="match status" value="1"/>
</dbReference>
<organism evidence="3 4">
    <name type="scientific">Guyparkeria halophila</name>
    <dbReference type="NCBI Taxonomy" id="47960"/>
    <lineage>
        <taxon>Bacteria</taxon>
        <taxon>Pseudomonadati</taxon>
        <taxon>Pseudomonadota</taxon>
        <taxon>Gammaproteobacteria</taxon>
        <taxon>Chromatiales</taxon>
        <taxon>Thioalkalibacteraceae</taxon>
        <taxon>Guyparkeria</taxon>
    </lineage>
</organism>
<dbReference type="PANTHER" id="PTHR42951">
    <property type="entry name" value="METALLO-BETA-LACTAMASE DOMAIN-CONTAINING"/>
    <property type="match status" value="1"/>
</dbReference>
<sequence length="341" mass="37574">MEFKEQFLASRRRFLRNIGVTAGVAAAPLAWSSRVFAEEELVIEGPPMPDIPATEITDNVYVIVSPWGFPSEENQGMMSNVTFAITEKGVVVIDSGASLQIGRMALRQIRKFTDKPIAAVFNTHYHGDHWLGNHAFVNENPDVPIYAHEKTASAIRTNQGEFWVSLMERSTGNAIEGTVVTPPNKVVGHGDEIDFGDLTVRVHFYGTAHTPSDISLELVEKKIVHVGDIAMNNRIAFMDDGSFLGTFKAFDALEQNVPGAYWIPAHGFPANDLIEHNRIFFRGIYEAAEKAVADMAAPSEAKAYALEDERVQHYAPVTNGFDENIGKYASLAFLEAEAAAF</sequence>
<comment type="similarity">
    <text evidence="1">Belongs to the metallo-beta-lactamase superfamily. Class-B beta-lactamase family.</text>
</comment>
<name>A0A6I6D4W0_9GAMM</name>
<evidence type="ECO:0000313" key="4">
    <source>
        <dbReference type="Proteomes" id="UP000427716"/>
    </source>
</evidence>
<accession>A0A6I6D4W0</accession>
<dbReference type="PANTHER" id="PTHR42951:SF4">
    <property type="entry name" value="ACYL-COENZYME A THIOESTERASE MBLAC2"/>
    <property type="match status" value="1"/>
</dbReference>
<dbReference type="InterPro" id="IPR036866">
    <property type="entry name" value="RibonucZ/Hydroxyglut_hydro"/>
</dbReference>
<dbReference type="GO" id="GO:0017001">
    <property type="term" value="P:antibiotic catabolic process"/>
    <property type="evidence" value="ECO:0007669"/>
    <property type="project" value="UniProtKB-ARBA"/>
</dbReference>
<dbReference type="PROSITE" id="PS51318">
    <property type="entry name" value="TAT"/>
    <property type="match status" value="1"/>
</dbReference>
<protein>
    <submittedName>
        <fullName evidence="3">MBL fold metallo-hydrolase</fullName>
    </submittedName>
</protein>
<dbReference type="Proteomes" id="UP000427716">
    <property type="component" value="Chromosome"/>
</dbReference>
<dbReference type="RefSeq" id="WP_156574875.1">
    <property type="nucleotide sequence ID" value="NZ_CP046415.1"/>
</dbReference>
<proteinExistence type="inferred from homology"/>
<dbReference type="InterPro" id="IPR001279">
    <property type="entry name" value="Metallo-B-lactamas"/>
</dbReference>
<dbReference type="AlphaFoldDB" id="A0A6I6D4W0"/>
<feature type="domain" description="Metallo-beta-lactamase" evidence="2">
    <location>
        <begin position="78"/>
        <end position="266"/>
    </location>
</feature>
<reference evidence="3 4" key="1">
    <citation type="submission" date="2019-11" db="EMBL/GenBank/DDBJ databases">
        <authorList>
            <person name="Zhang J."/>
            <person name="Sun C."/>
        </authorList>
    </citation>
    <scope>NUCLEOTIDE SEQUENCE [LARGE SCALE GENOMIC DNA]</scope>
    <source>
        <strain evidence="4">sp2</strain>
    </source>
</reference>
<evidence type="ECO:0000256" key="1">
    <source>
        <dbReference type="ARBA" id="ARBA00005250"/>
    </source>
</evidence>
<dbReference type="CDD" id="cd16282">
    <property type="entry name" value="metallo-hydrolase-like_MBL-fold"/>
    <property type="match status" value="1"/>
</dbReference>
<evidence type="ECO:0000259" key="2">
    <source>
        <dbReference type="SMART" id="SM00849"/>
    </source>
</evidence>
<dbReference type="InterPro" id="IPR050855">
    <property type="entry name" value="NDM-1-like"/>
</dbReference>
<gene>
    <name evidence="3" type="ORF">GM160_09795</name>
</gene>
<keyword evidence="3" id="KW-0378">Hydrolase</keyword>
<dbReference type="SMART" id="SM00849">
    <property type="entry name" value="Lactamase_B"/>
    <property type="match status" value="1"/>
</dbReference>
<dbReference type="EMBL" id="CP046415">
    <property type="protein sequence ID" value="QGT79155.1"/>
    <property type="molecule type" value="Genomic_DNA"/>
</dbReference>
<evidence type="ECO:0000313" key="3">
    <source>
        <dbReference type="EMBL" id="QGT79155.1"/>
    </source>
</evidence>